<feature type="domain" description="RRM" evidence="5">
    <location>
        <begin position="255"/>
        <end position="329"/>
    </location>
</feature>
<name>A0AAV6TBU8_SOLSE</name>
<feature type="domain" description="RRM" evidence="5">
    <location>
        <begin position="437"/>
        <end position="512"/>
    </location>
</feature>
<organism evidence="6 7">
    <name type="scientific">Solea senegalensis</name>
    <name type="common">Senegalese sole</name>
    <dbReference type="NCBI Taxonomy" id="28829"/>
    <lineage>
        <taxon>Eukaryota</taxon>
        <taxon>Metazoa</taxon>
        <taxon>Chordata</taxon>
        <taxon>Craniata</taxon>
        <taxon>Vertebrata</taxon>
        <taxon>Euteleostomi</taxon>
        <taxon>Actinopterygii</taxon>
        <taxon>Neopterygii</taxon>
        <taxon>Teleostei</taxon>
        <taxon>Neoteleostei</taxon>
        <taxon>Acanthomorphata</taxon>
        <taxon>Carangaria</taxon>
        <taxon>Pleuronectiformes</taxon>
        <taxon>Pleuronectoidei</taxon>
        <taxon>Soleidae</taxon>
        <taxon>Solea</taxon>
    </lineage>
</organism>
<evidence type="ECO:0000256" key="3">
    <source>
        <dbReference type="PROSITE-ProRule" id="PRU00176"/>
    </source>
</evidence>
<evidence type="ECO:0000256" key="4">
    <source>
        <dbReference type="SAM" id="MobiDB-lite"/>
    </source>
</evidence>
<gene>
    <name evidence="6" type="ORF">JOB18_045902</name>
</gene>
<feature type="region of interest" description="Disordered" evidence="4">
    <location>
        <begin position="1"/>
        <end position="27"/>
    </location>
</feature>
<dbReference type="EMBL" id="JAGKHQ010000001">
    <property type="protein sequence ID" value="KAG7526857.1"/>
    <property type="molecule type" value="Genomic_DNA"/>
</dbReference>
<evidence type="ECO:0000259" key="5">
    <source>
        <dbReference type="PROSITE" id="PS50102"/>
    </source>
</evidence>
<dbReference type="Pfam" id="PF00076">
    <property type="entry name" value="RRM_1"/>
    <property type="match status" value="3"/>
</dbReference>
<keyword evidence="1" id="KW-0677">Repeat</keyword>
<protein>
    <submittedName>
        <fullName evidence="6">Nucleolin-like isoform X1</fullName>
    </submittedName>
</protein>
<proteinExistence type="predicted"/>
<feature type="compositionally biased region" description="Basic residues" evidence="4">
    <location>
        <begin position="1"/>
        <end position="13"/>
    </location>
</feature>
<feature type="domain" description="RRM" evidence="5">
    <location>
        <begin position="352"/>
        <end position="425"/>
    </location>
</feature>
<evidence type="ECO:0000313" key="6">
    <source>
        <dbReference type="EMBL" id="KAG7526857.1"/>
    </source>
</evidence>
<reference evidence="6 7" key="1">
    <citation type="journal article" date="2021" name="Sci. Rep.">
        <title>Chromosome anchoring in Senegalese sole (Solea senegalensis) reveals sex-associated markers and genome rearrangements in flatfish.</title>
        <authorList>
            <person name="Guerrero-Cozar I."/>
            <person name="Gomez-Garrido J."/>
            <person name="Berbel C."/>
            <person name="Martinez-Blanch J.F."/>
            <person name="Alioto T."/>
            <person name="Claros M.G."/>
            <person name="Gagnaire P.A."/>
            <person name="Manchado M."/>
        </authorList>
    </citation>
    <scope>NUCLEOTIDE SEQUENCE [LARGE SCALE GENOMIC DNA]</scope>
    <source>
        <strain evidence="6">Sse05_10M</strain>
    </source>
</reference>
<feature type="domain" description="RRM" evidence="5">
    <location>
        <begin position="158"/>
        <end position="234"/>
    </location>
</feature>
<dbReference type="InterPro" id="IPR000504">
    <property type="entry name" value="RRM_dom"/>
</dbReference>
<sequence length="568" mass="62665">MAKKHAPTRSKRKVVTDDAAEEPGTEGRIEMDCLSEQVMEEDTAIESAEIKEEEKNLDEQDSQMDCVIEVKGSIPTVTVSWAKTDADSERVSPNDQSGEQTLSASSVDDIGCMDKTPVEISEITTEDTKEKQVIGKRKADVDVKTCPSKKTKLINDGYCLFVGNLNNSKKYNEVKDSLASYFMAQSLLFQDIRLDRSKKHAYVDLASELDLTKGLTLNGESVLDKPMKIAKAKVKNVDQVKEKTPQEKKAAKNARCLFLKNLPYSAKKEDIMKIFKKATNVRFPGRVEGPSHGIAFVEFKDEFTAKKMWKHKQGAKFQGRDLIVDFVGERTDIEAIKTNDKPQKNAAAPPNNILFVSNLSCSVKEKSLNKIFQKAAKIRMPQSQGKPKGFAFVEFASVADAENALQSNKNVKIHKRAIRVQFFEEREKPQKAKVDVNTLILSRLSEKTTAETLKCAFEGACSARVAVDKETGVSKKFGFVVFESEEHCKAARKAMEDCEIDGSKVTVGYARAKPEKSHHHGAGGGMAGHRGGQHAGQGAGKGVNSSRRGKKRGAGLKQDAAKEVKNKV</sequence>
<dbReference type="Proteomes" id="UP000693946">
    <property type="component" value="Linkage Group LG1"/>
</dbReference>
<dbReference type="PANTHER" id="PTHR23236:SF119">
    <property type="entry name" value="NUCLEAR RNA-BINDING PROTEIN SART-3"/>
    <property type="match status" value="1"/>
</dbReference>
<feature type="region of interest" description="Disordered" evidence="4">
    <location>
        <begin position="513"/>
        <end position="568"/>
    </location>
</feature>
<keyword evidence="2 3" id="KW-0694">RNA-binding</keyword>
<evidence type="ECO:0000256" key="1">
    <source>
        <dbReference type="ARBA" id="ARBA00022737"/>
    </source>
</evidence>
<keyword evidence="7" id="KW-1185">Reference proteome</keyword>
<dbReference type="PROSITE" id="PS50102">
    <property type="entry name" value="RRM"/>
    <property type="match status" value="4"/>
</dbReference>
<evidence type="ECO:0000313" key="7">
    <source>
        <dbReference type="Proteomes" id="UP000693946"/>
    </source>
</evidence>
<feature type="compositionally biased region" description="Gly residues" evidence="4">
    <location>
        <begin position="522"/>
        <end position="541"/>
    </location>
</feature>
<dbReference type="GO" id="GO:0003723">
    <property type="term" value="F:RNA binding"/>
    <property type="evidence" value="ECO:0007669"/>
    <property type="project" value="UniProtKB-UniRule"/>
</dbReference>
<dbReference type="PANTHER" id="PTHR23236">
    <property type="entry name" value="EUKARYOTIC TRANSLATION INITIATION FACTOR 4B/4H"/>
    <property type="match status" value="1"/>
</dbReference>
<dbReference type="AlphaFoldDB" id="A0AAV6TBU8"/>
<feature type="compositionally biased region" description="Basic and acidic residues" evidence="4">
    <location>
        <begin position="559"/>
        <end position="568"/>
    </location>
</feature>
<evidence type="ECO:0000256" key="2">
    <source>
        <dbReference type="ARBA" id="ARBA00022884"/>
    </source>
</evidence>
<accession>A0AAV6TBU8</accession>
<comment type="caution">
    <text evidence="6">The sequence shown here is derived from an EMBL/GenBank/DDBJ whole genome shotgun (WGS) entry which is preliminary data.</text>
</comment>
<dbReference type="SMART" id="SM00360">
    <property type="entry name" value="RRM"/>
    <property type="match status" value="4"/>
</dbReference>